<dbReference type="InterPro" id="IPR036865">
    <property type="entry name" value="CRAL-TRIO_dom_sf"/>
</dbReference>
<dbReference type="GO" id="GO:0015031">
    <property type="term" value="P:protein transport"/>
    <property type="evidence" value="ECO:0007669"/>
    <property type="project" value="UniProtKB-KW"/>
</dbReference>
<comment type="subcellular location">
    <subcellularLocation>
        <location evidence="1">Cell membrane</location>
        <topology evidence="1">Peripheral membrane protein</topology>
    </subcellularLocation>
    <subcellularLocation>
        <location evidence="2">Golgi apparatus membrane</location>
        <topology evidence="2">Peripheral membrane protein</topology>
    </subcellularLocation>
</comment>
<dbReference type="GO" id="GO:0005886">
    <property type="term" value="C:plasma membrane"/>
    <property type="evidence" value="ECO:0007669"/>
    <property type="project" value="UniProtKB-SubCell"/>
</dbReference>
<dbReference type="Pfam" id="PF00650">
    <property type="entry name" value="CRAL_TRIO"/>
    <property type="match status" value="1"/>
</dbReference>
<sequence length="948" mass="103224">MSLRRLLGLPAAVSGRLNRSLSTSTGAYSRPPWILLDQVTLTTGSAALGASVRIAEPPRACTLTVPSLLVDAGAGPDPDSDVTQLLIGRVCSTSADGLLFLIVYDLHATAPILAKQGANHVRQLTGLDPGHTPDITRFLCNPLTAQLTRLPAIGAGREKFGCGPHMSVLTQSGRAHGDPGRLAVAELQGNMMVRFLSDTARWEVADSRSPRRGNSRSPGGFTPRRAGLTKKRSPSADGCGRRLDAGHRVVLSRLWAGGDYPWLPLPEKTTPQIGALDPLNGNVIYLTVGMHIIGVDMSKEEVIGCSLHNGSTFCVPCVLPPSLESSRIHAAGLLRLTISWSKYQGVCTSERLYESQKQNMYCEPSGRGVAIADGRDARGAASVDAFRQTLVLEELLPARHDDYHMMLRFLKARKFEIDKSKQMWSDMLNWRKEFGTDTIMEDFQFEEVEQVLEHYPQGHHGVDKDGRPIYIEKLGAIDTTKLLQVTSMDRYVRYHVREFERAFALKFPACSISVKRHVDQSTTILDVSGVGYKNFNKAARDLIGQLQKIDGDNFPETLCRMFIINAGQGFRLLWNTVKSFLDPKTTAKIHVLGNKYQSKLLEVIDPSELPEMFGGTCVCEGGGCMRSDKGPWKDPEIIKMVQCGLGRCGMNNSDPASAEEKTITEDDAAPAVKKQESMRRDGVDSPKVAHDKTEHPPHMAPLHEVPNEETKDSQAAPSGKEGGSAPYDELFPMADKGMDFNWNGEMSAEKLAIARDMYASLPDAYKHGDAGDRQVVTGFMAFVMGVVAMFRVGKIAPKRAMDAAMGIATMEAMAQNRKLLQAQGQGGPGGPVVVAGVSTAQFEALAKRVGELEEKVAALGSRPTEMPADKAEQLAAAATRLDTLEAELESTKKLLETSKGQQEEVLAYIEKKKKKKGMVRPAFSLTCMSAASVGTVRLKLVVSTHLTS</sequence>
<dbReference type="SUPFAM" id="SSF46938">
    <property type="entry name" value="CRAL/TRIO N-terminal domain"/>
    <property type="match status" value="1"/>
</dbReference>
<accession>N1R372</accession>
<dbReference type="SMART" id="SM01100">
    <property type="entry name" value="CRAL_TRIO_N"/>
    <property type="match status" value="1"/>
</dbReference>
<evidence type="ECO:0000256" key="7">
    <source>
        <dbReference type="SAM" id="MobiDB-lite"/>
    </source>
</evidence>
<proteinExistence type="inferred from homology"/>
<evidence type="ECO:0000256" key="4">
    <source>
        <dbReference type="ARBA" id="ARBA00023034"/>
    </source>
</evidence>
<dbReference type="PANTHER" id="PTHR45657:SF60">
    <property type="entry name" value="OS02G0133200 PROTEIN"/>
    <property type="match status" value="1"/>
</dbReference>
<evidence type="ECO:0000256" key="3">
    <source>
        <dbReference type="ARBA" id="ARBA00022927"/>
    </source>
</evidence>
<dbReference type="SMART" id="SM00516">
    <property type="entry name" value="SEC14"/>
    <property type="match status" value="1"/>
</dbReference>
<dbReference type="InterPro" id="IPR001251">
    <property type="entry name" value="CRAL-TRIO_dom"/>
</dbReference>
<evidence type="ECO:0000256" key="5">
    <source>
        <dbReference type="ARBA" id="ARBA00038020"/>
    </source>
</evidence>
<dbReference type="EnsemblPlants" id="EMT15221">
    <property type="protein sequence ID" value="EMT15221"/>
    <property type="gene ID" value="F775_02667"/>
</dbReference>
<dbReference type="InterPro" id="IPR011074">
    <property type="entry name" value="CRAL/TRIO_N_dom"/>
</dbReference>
<dbReference type="InterPro" id="IPR051026">
    <property type="entry name" value="PI/PC_transfer"/>
</dbReference>
<evidence type="ECO:0000256" key="1">
    <source>
        <dbReference type="ARBA" id="ARBA00004202"/>
    </source>
</evidence>
<dbReference type="Gene3D" id="1.10.8.20">
    <property type="entry name" value="N-terminal domain of phosphatidylinositol transfer protein sec14p"/>
    <property type="match status" value="1"/>
</dbReference>
<name>N1R372_AEGTA</name>
<dbReference type="PANTHER" id="PTHR45657">
    <property type="entry name" value="CRAL-TRIO DOMAIN-CONTAINING PROTEIN YKL091C-RELATED"/>
    <property type="match status" value="1"/>
</dbReference>
<dbReference type="FunFam" id="3.40.525.10:FF:000011">
    <property type="entry name" value="SEC14 cytosolic factor"/>
    <property type="match status" value="1"/>
</dbReference>
<feature type="coiled-coil region" evidence="6">
    <location>
        <begin position="874"/>
        <end position="901"/>
    </location>
</feature>
<reference evidence="8" key="1">
    <citation type="submission" date="2015-06" db="UniProtKB">
        <authorList>
            <consortium name="EnsemblPlants"/>
        </authorList>
    </citation>
    <scope>IDENTIFICATION</scope>
</reference>
<feature type="compositionally biased region" description="Basic and acidic residues" evidence="7">
    <location>
        <begin position="673"/>
        <end position="697"/>
    </location>
</feature>
<keyword evidence="3" id="KW-0813">Transport</keyword>
<dbReference type="GO" id="GO:0000139">
    <property type="term" value="C:Golgi membrane"/>
    <property type="evidence" value="ECO:0007669"/>
    <property type="project" value="UniProtKB-SubCell"/>
</dbReference>
<dbReference type="InterPro" id="IPR036273">
    <property type="entry name" value="CRAL/TRIO_N_dom_sf"/>
</dbReference>
<feature type="region of interest" description="Disordered" evidence="7">
    <location>
        <begin position="204"/>
        <end position="240"/>
    </location>
</feature>
<evidence type="ECO:0000256" key="2">
    <source>
        <dbReference type="ARBA" id="ARBA00004395"/>
    </source>
</evidence>
<dbReference type="SUPFAM" id="SSF52087">
    <property type="entry name" value="CRAL/TRIO domain"/>
    <property type="match status" value="1"/>
</dbReference>
<evidence type="ECO:0000313" key="8">
    <source>
        <dbReference type="EnsemblPlants" id="EMT15221"/>
    </source>
</evidence>
<organism evidence="8">
    <name type="scientific">Aegilops tauschii</name>
    <name type="common">Tausch's goatgrass</name>
    <name type="synonym">Aegilops squarrosa</name>
    <dbReference type="NCBI Taxonomy" id="37682"/>
    <lineage>
        <taxon>Eukaryota</taxon>
        <taxon>Viridiplantae</taxon>
        <taxon>Streptophyta</taxon>
        <taxon>Embryophyta</taxon>
        <taxon>Tracheophyta</taxon>
        <taxon>Spermatophyta</taxon>
        <taxon>Magnoliopsida</taxon>
        <taxon>Liliopsida</taxon>
        <taxon>Poales</taxon>
        <taxon>Poaceae</taxon>
        <taxon>BOP clade</taxon>
        <taxon>Pooideae</taxon>
        <taxon>Triticodae</taxon>
        <taxon>Triticeae</taxon>
        <taxon>Triticinae</taxon>
        <taxon>Aegilops</taxon>
    </lineage>
</organism>
<dbReference type="Gene3D" id="3.40.525.10">
    <property type="entry name" value="CRAL-TRIO lipid binding domain"/>
    <property type="match status" value="1"/>
</dbReference>
<comment type="similarity">
    <text evidence="5">Belongs to the SFH family.</text>
</comment>
<dbReference type="PROSITE" id="PS50191">
    <property type="entry name" value="CRAL_TRIO"/>
    <property type="match status" value="1"/>
</dbReference>
<keyword evidence="4" id="KW-0333">Golgi apparatus</keyword>
<protein>
    <submittedName>
        <fullName evidence="8">Uncharacterized protein</fullName>
    </submittedName>
</protein>
<dbReference type="AlphaFoldDB" id="N1R372"/>
<evidence type="ECO:0000256" key="6">
    <source>
        <dbReference type="SAM" id="Coils"/>
    </source>
</evidence>
<dbReference type="Pfam" id="PF03765">
    <property type="entry name" value="CRAL_TRIO_N"/>
    <property type="match status" value="1"/>
</dbReference>
<feature type="region of interest" description="Disordered" evidence="7">
    <location>
        <begin position="653"/>
        <end position="726"/>
    </location>
</feature>
<keyword evidence="6" id="KW-0175">Coiled coil</keyword>
<dbReference type="CDD" id="cd00170">
    <property type="entry name" value="SEC14"/>
    <property type="match status" value="1"/>
</dbReference>
<keyword evidence="3" id="KW-0653">Protein transport</keyword>
<dbReference type="PRINTS" id="PR00180">
    <property type="entry name" value="CRETINALDHBP"/>
</dbReference>